<keyword evidence="10" id="KW-1185">Reference proteome</keyword>
<dbReference type="SUPFAM" id="SSF51230">
    <property type="entry name" value="Single hybrid motif"/>
    <property type="match status" value="1"/>
</dbReference>
<feature type="domain" description="Peripheral subunit-binding (PSBD)" evidence="8">
    <location>
        <begin position="132"/>
        <end position="169"/>
    </location>
</feature>
<evidence type="ECO:0000256" key="3">
    <source>
        <dbReference type="ARBA" id="ARBA00022679"/>
    </source>
</evidence>
<feature type="domain" description="Lipoyl-binding" evidence="7">
    <location>
        <begin position="1"/>
        <end position="76"/>
    </location>
</feature>
<reference evidence="9 10" key="1">
    <citation type="submission" date="2016-10" db="EMBL/GenBank/DDBJ databases">
        <authorList>
            <person name="de Groot N.N."/>
        </authorList>
    </citation>
    <scope>NUCLEOTIDE SEQUENCE [LARGE SCALE GENOMIC DNA]</scope>
    <source>
        <strain evidence="9 10">CGMCC 1.10457</strain>
    </source>
</reference>
<dbReference type="FunFam" id="3.30.559.10:FF:000007">
    <property type="entry name" value="Dihydrolipoamide acetyltransferase component of pyruvate dehydrogenase complex"/>
    <property type="match status" value="1"/>
</dbReference>
<dbReference type="InterPro" id="IPR004167">
    <property type="entry name" value="PSBD"/>
</dbReference>
<dbReference type="SUPFAM" id="SSF52777">
    <property type="entry name" value="CoA-dependent acyltransferases"/>
    <property type="match status" value="1"/>
</dbReference>
<dbReference type="OrthoDB" id="56234at2157"/>
<dbReference type="InterPro" id="IPR023213">
    <property type="entry name" value="CAT-like_dom_sf"/>
</dbReference>
<dbReference type="InterPro" id="IPR011053">
    <property type="entry name" value="Single_hybrid_motif"/>
</dbReference>
<dbReference type="GO" id="GO:0005737">
    <property type="term" value="C:cytoplasm"/>
    <property type="evidence" value="ECO:0007669"/>
    <property type="project" value="TreeGrafter"/>
</dbReference>
<dbReference type="Gene3D" id="4.10.320.10">
    <property type="entry name" value="E3-binding domain"/>
    <property type="match status" value="2"/>
</dbReference>
<dbReference type="AlphaFoldDB" id="A0A1I6M8Y5"/>
<keyword evidence="5" id="KW-0012">Acyltransferase</keyword>
<organism evidence="9 10">
    <name type="scientific">Halomicrobium zhouii</name>
    <dbReference type="NCBI Taxonomy" id="767519"/>
    <lineage>
        <taxon>Archaea</taxon>
        <taxon>Methanobacteriati</taxon>
        <taxon>Methanobacteriota</taxon>
        <taxon>Stenosarchaea group</taxon>
        <taxon>Halobacteria</taxon>
        <taxon>Halobacteriales</taxon>
        <taxon>Haloarculaceae</taxon>
        <taxon>Halomicrobium</taxon>
    </lineage>
</organism>
<feature type="region of interest" description="Disordered" evidence="6">
    <location>
        <begin position="148"/>
        <end position="395"/>
    </location>
</feature>
<keyword evidence="9" id="KW-0670">Pyruvate</keyword>
<dbReference type="Proteomes" id="UP000199062">
    <property type="component" value="Unassembled WGS sequence"/>
</dbReference>
<dbReference type="SUPFAM" id="SSF47005">
    <property type="entry name" value="Peripheral subunit-binding domain of 2-oxo acid dehydrogenase complex"/>
    <property type="match status" value="1"/>
</dbReference>
<evidence type="ECO:0000256" key="6">
    <source>
        <dbReference type="SAM" id="MobiDB-lite"/>
    </source>
</evidence>
<dbReference type="STRING" id="767519.SAMN05216559_4035"/>
<feature type="compositionally biased region" description="Basic and acidic residues" evidence="6">
    <location>
        <begin position="375"/>
        <end position="392"/>
    </location>
</feature>
<evidence type="ECO:0000313" key="10">
    <source>
        <dbReference type="Proteomes" id="UP000199062"/>
    </source>
</evidence>
<dbReference type="Pfam" id="PF02817">
    <property type="entry name" value="E3_binding"/>
    <property type="match status" value="1"/>
</dbReference>
<dbReference type="PANTHER" id="PTHR43178:SF5">
    <property type="entry name" value="LIPOAMIDE ACYLTRANSFERASE COMPONENT OF BRANCHED-CHAIN ALPHA-KETO ACID DEHYDROGENASE COMPLEX, MITOCHONDRIAL"/>
    <property type="match status" value="1"/>
</dbReference>
<dbReference type="PROSITE" id="PS50968">
    <property type="entry name" value="BIOTINYL_LIPOYL"/>
    <property type="match status" value="1"/>
</dbReference>
<evidence type="ECO:0000256" key="5">
    <source>
        <dbReference type="ARBA" id="ARBA00023315"/>
    </source>
</evidence>
<feature type="compositionally biased region" description="Low complexity" evidence="6">
    <location>
        <begin position="113"/>
        <end position="122"/>
    </location>
</feature>
<evidence type="ECO:0000259" key="8">
    <source>
        <dbReference type="PROSITE" id="PS51826"/>
    </source>
</evidence>
<comment type="similarity">
    <text evidence="2">Belongs to the 2-oxoacid dehydrogenase family.</text>
</comment>
<comment type="cofactor">
    <cofactor evidence="1">
        <name>(R)-lipoate</name>
        <dbReference type="ChEBI" id="CHEBI:83088"/>
    </cofactor>
</comment>
<sequence length="615" mass="65699">MFEFKLPDLGEGVAEGEILAWHVAPGDAVAEDDVLAEVETDKAAVDVPSPVDGVVEELRYDEGDVVEVGEVIITIDEDGDVEAADEASASEAAEADGSVESTATGEGDEETATAETEVTGEAVQSAKGGRVFAPPNVRRLARELGVEITDVPGSGPSGRVSEADVRAAAEAAEQDEQADETVAAEGESEDDTQLKSAVSRVGEDDGDETDEDAEEDSQLKSAVQRVGEGDAEAEEADAGGADDDRAEDPAVRSAVKKVGASDGDEVTRDQTLATPATRKVARELGVDVDSVPTDETRDGEAYVTEEAVRSYAERRHAALADRPAEGAETPGETAGDASVSETAREQRRQAVEGESATESQAERAPDEPSQPTEEPTEKVVDAPRPTRREPYRGVRRTIGEQMQRSRREIPHATHHDMAEVSALVEARERLKPLAEERGVKLTYLPFVLKSVAAALREHPILNTELDEEAEEIVYKEFYDVGVATATDAGLMVPVVRDVDDKRILEVAAEVNDLVERCRDRSIERSEMQEGTFTVTNFGAIGGEFADPIINAPQTAILGIGALKERAVAEDGEVVAKQTLPLSLAIDHRVVDGADAARFVNTVKEYLSDPTLLLLE</sequence>
<dbReference type="CDD" id="cd06849">
    <property type="entry name" value="lipoyl_domain"/>
    <property type="match status" value="1"/>
</dbReference>
<evidence type="ECO:0000313" key="9">
    <source>
        <dbReference type="EMBL" id="SFS12190.1"/>
    </source>
</evidence>
<feature type="compositionally biased region" description="Basic and acidic residues" evidence="6">
    <location>
        <begin position="294"/>
        <end position="325"/>
    </location>
</feature>
<evidence type="ECO:0000256" key="2">
    <source>
        <dbReference type="ARBA" id="ARBA00007317"/>
    </source>
</evidence>
<accession>A0A1I6M8Y5</accession>
<keyword evidence="4" id="KW-0450">Lipoyl</keyword>
<feature type="compositionally biased region" description="Acidic residues" evidence="6">
    <location>
        <begin position="229"/>
        <end position="246"/>
    </location>
</feature>
<dbReference type="InterPro" id="IPR050743">
    <property type="entry name" value="2-oxoacid_DH_E2_comp"/>
</dbReference>
<feature type="region of interest" description="Disordered" evidence="6">
    <location>
        <begin position="87"/>
        <end position="130"/>
    </location>
</feature>
<dbReference type="GO" id="GO:0016407">
    <property type="term" value="F:acetyltransferase activity"/>
    <property type="evidence" value="ECO:0007669"/>
    <property type="project" value="TreeGrafter"/>
</dbReference>
<dbReference type="PROSITE" id="PS00189">
    <property type="entry name" value="LIPOYL"/>
    <property type="match status" value="1"/>
</dbReference>
<evidence type="ECO:0000256" key="4">
    <source>
        <dbReference type="ARBA" id="ARBA00022823"/>
    </source>
</evidence>
<dbReference type="InterPro" id="IPR001078">
    <property type="entry name" value="2-oxoacid_DH_actylTfrase"/>
</dbReference>
<dbReference type="Pfam" id="PF00364">
    <property type="entry name" value="Biotin_lipoyl"/>
    <property type="match status" value="1"/>
</dbReference>
<dbReference type="EMBL" id="FOZK01000005">
    <property type="protein sequence ID" value="SFS12190.1"/>
    <property type="molecule type" value="Genomic_DNA"/>
</dbReference>
<dbReference type="Pfam" id="PF00198">
    <property type="entry name" value="2-oxoacid_dh"/>
    <property type="match status" value="1"/>
</dbReference>
<dbReference type="PANTHER" id="PTHR43178">
    <property type="entry name" value="DIHYDROLIPOAMIDE ACETYLTRANSFERASE COMPONENT OF PYRUVATE DEHYDROGENASE COMPLEX"/>
    <property type="match status" value="1"/>
</dbReference>
<dbReference type="RefSeq" id="WP_089819104.1">
    <property type="nucleotide sequence ID" value="NZ_FOZK01000005.1"/>
</dbReference>
<dbReference type="GO" id="GO:0031405">
    <property type="term" value="F:lipoic acid binding"/>
    <property type="evidence" value="ECO:0007669"/>
    <property type="project" value="TreeGrafter"/>
</dbReference>
<evidence type="ECO:0000259" key="7">
    <source>
        <dbReference type="PROSITE" id="PS50968"/>
    </source>
</evidence>
<dbReference type="InterPro" id="IPR003016">
    <property type="entry name" value="2-oxoA_DH_lipoyl-BS"/>
</dbReference>
<dbReference type="PROSITE" id="PS51826">
    <property type="entry name" value="PSBD"/>
    <property type="match status" value="1"/>
</dbReference>
<protein>
    <submittedName>
        <fullName evidence="9">Pyruvate dehydrogenase E2 component (Dihydrolipoamide acetyltransferase)</fullName>
    </submittedName>
</protein>
<evidence type="ECO:0000256" key="1">
    <source>
        <dbReference type="ARBA" id="ARBA00001938"/>
    </source>
</evidence>
<dbReference type="InterPro" id="IPR036625">
    <property type="entry name" value="E3-bd_dom_sf"/>
</dbReference>
<feature type="compositionally biased region" description="Basic and acidic residues" evidence="6">
    <location>
        <begin position="342"/>
        <end position="351"/>
    </location>
</feature>
<gene>
    <name evidence="9" type="ORF">SAMN05216559_4035</name>
</gene>
<feature type="compositionally biased region" description="Acidic residues" evidence="6">
    <location>
        <begin position="204"/>
        <end position="216"/>
    </location>
</feature>
<dbReference type="InterPro" id="IPR000089">
    <property type="entry name" value="Biotin_lipoyl"/>
</dbReference>
<feature type="compositionally biased region" description="Low complexity" evidence="6">
    <location>
        <begin position="87"/>
        <end position="105"/>
    </location>
</feature>
<keyword evidence="3 9" id="KW-0808">Transferase</keyword>
<dbReference type="Gene3D" id="2.40.50.100">
    <property type="match status" value="1"/>
</dbReference>
<name>A0A1I6M8Y5_9EURY</name>
<dbReference type="Gene3D" id="3.30.559.10">
    <property type="entry name" value="Chloramphenicol acetyltransferase-like domain"/>
    <property type="match status" value="1"/>
</dbReference>
<proteinExistence type="inferred from homology"/>